<keyword evidence="4" id="KW-1185">Reference proteome</keyword>
<reference evidence="3 4" key="1">
    <citation type="submission" date="2019-06" db="EMBL/GenBank/DDBJ databases">
        <title>Amycolatopsis alkalitolerans sp. nov., isolated from Gastrodia elata Blume.</title>
        <authorList>
            <person name="Narsing Rao M.P."/>
            <person name="Li W.J."/>
        </authorList>
    </citation>
    <scope>NUCLEOTIDE SEQUENCE [LARGE SCALE GENOMIC DNA]</scope>
    <source>
        <strain evidence="3 4">SYSUP0005</strain>
    </source>
</reference>
<dbReference type="GO" id="GO:1904680">
    <property type="term" value="F:peptide transmembrane transporter activity"/>
    <property type="evidence" value="ECO:0007669"/>
    <property type="project" value="TreeGrafter"/>
</dbReference>
<evidence type="ECO:0000259" key="2">
    <source>
        <dbReference type="Pfam" id="PF00496"/>
    </source>
</evidence>
<feature type="signal peptide" evidence="1">
    <location>
        <begin position="1"/>
        <end position="39"/>
    </location>
</feature>
<dbReference type="CDD" id="cd08495">
    <property type="entry name" value="PBP2_NikA_DppA_OppA_like_8"/>
    <property type="match status" value="1"/>
</dbReference>
<accession>A0A5C4LZB5</accession>
<dbReference type="InterPro" id="IPR039424">
    <property type="entry name" value="SBP_5"/>
</dbReference>
<dbReference type="OrthoDB" id="7232492at2"/>
<dbReference type="PANTHER" id="PTHR30290">
    <property type="entry name" value="PERIPLASMIC BINDING COMPONENT OF ABC TRANSPORTER"/>
    <property type="match status" value="1"/>
</dbReference>
<dbReference type="GO" id="GO:0043190">
    <property type="term" value="C:ATP-binding cassette (ABC) transporter complex"/>
    <property type="evidence" value="ECO:0007669"/>
    <property type="project" value="InterPro"/>
</dbReference>
<proteinExistence type="predicted"/>
<dbReference type="Gene3D" id="3.10.105.10">
    <property type="entry name" value="Dipeptide-binding Protein, Domain 3"/>
    <property type="match status" value="1"/>
</dbReference>
<keyword evidence="1" id="KW-0732">Signal</keyword>
<sequence>MPRNPLPRGKIVPRYPARRKRRFTLLGALLAVLSLVLSACGGSATSAGDGGNTLIIGMTASDIPVLDTGLAQGQGYEGLRFVGNQLYDGLTKFDLTKSDQIPKIIPDLAESWAPNADLTSWTFKLRPGVTFHDGTPWNADAAIFNLDRYLNKTSPDFYQELNAQGGLSIAGIKAYHKIDDLTIQIDTNGPWAYLPSDLATVYFGSPTAIKAEGNQGFAEKPVGTGPFKFDSLVRGQRMVMVANDKYWAGRPKVDKVILRPIPDPTARTAALRSGEVNWIEVPPPDDVPSLKSQGFQVLTNSYDHIWPWVYNMTKAPFDDVKVREALNWAINRQALVDNILKGTAEPALGYVPHANAAYEPADDVYGYDPAKAKRLLAEAGYPNGFTMTLSYPTSGSGNMVPTPMNTALQTDLAAVGVKVELKPIEWAAMLNDYFVGKIPDNADALNISLSYQQEGFWRSWFGTDSGINAGKYSNPQVDDLFARARTVGDDKARANLYSQAAQILGKDSPWLVVVNDRNPRVLAPSVHGFVQPQSWFADLTQLSVG</sequence>
<evidence type="ECO:0000313" key="3">
    <source>
        <dbReference type="EMBL" id="TNC25144.1"/>
    </source>
</evidence>
<evidence type="ECO:0000313" key="4">
    <source>
        <dbReference type="Proteomes" id="UP000305546"/>
    </source>
</evidence>
<organism evidence="3 4">
    <name type="scientific">Amycolatopsis alkalitolerans</name>
    <dbReference type="NCBI Taxonomy" id="2547244"/>
    <lineage>
        <taxon>Bacteria</taxon>
        <taxon>Bacillati</taxon>
        <taxon>Actinomycetota</taxon>
        <taxon>Actinomycetes</taxon>
        <taxon>Pseudonocardiales</taxon>
        <taxon>Pseudonocardiaceae</taxon>
        <taxon>Amycolatopsis</taxon>
    </lineage>
</organism>
<dbReference type="SUPFAM" id="SSF53850">
    <property type="entry name" value="Periplasmic binding protein-like II"/>
    <property type="match status" value="1"/>
</dbReference>
<dbReference type="Gene3D" id="3.40.190.10">
    <property type="entry name" value="Periplasmic binding protein-like II"/>
    <property type="match status" value="1"/>
</dbReference>
<dbReference type="PANTHER" id="PTHR30290:SF83">
    <property type="entry name" value="ABC TRANSPORTER SUBSTRATE-BINDING PROTEIN"/>
    <property type="match status" value="1"/>
</dbReference>
<feature type="chain" id="PRO_5038809030" evidence="1">
    <location>
        <begin position="40"/>
        <end position="545"/>
    </location>
</feature>
<dbReference type="GO" id="GO:0015833">
    <property type="term" value="P:peptide transport"/>
    <property type="evidence" value="ECO:0007669"/>
    <property type="project" value="TreeGrafter"/>
</dbReference>
<dbReference type="AlphaFoldDB" id="A0A5C4LZB5"/>
<evidence type="ECO:0000256" key="1">
    <source>
        <dbReference type="SAM" id="SignalP"/>
    </source>
</evidence>
<dbReference type="GO" id="GO:0042597">
    <property type="term" value="C:periplasmic space"/>
    <property type="evidence" value="ECO:0007669"/>
    <property type="project" value="UniProtKB-ARBA"/>
</dbReference>
<dbReference type="EMBL" id="VDFW01000012">
    <property type="protein sequence ID" value="TNC25144.1"/>
    <property type="molecule type" value="Genomic_DNA"/>
</dbReference>
<protein>
    <submittedName>
        <fullName evidence="3">ABC transporter substrate-binding protein</fullName>
    </submittedName>
</protein>
<dbReference type="Gene3D" id="3.90.76.10">
    <property type="entry name" value="Dipeptide-binding Protein, Domain 1"/>
    <property type="match status" value="1"/>
</dbReference>
<feature type="domain" description="Solute-binding protein family 5" evidence="2">
    <location>
        <begin position="103"/>
        <end position="433"/>
    </location>
</feature>
<gene>
    <name evidence="3" type="ORF">FG385_15980</name>
</gene>
<name>A0A5C4LZB5_9PSEU</name>
<dbReference type="InterPro" id="IPR030678">
    <property type="entry name" value="Peptide/Ni-bd"/>
</dbReference>
<dbReference type="PIRSF" id="PIRSF002741">
    <property type="entry name" value="MppA"/>
    <property type="match status" value="1"/>
</dbReference>
<dbReference type="InterPro" id="IPR000914">
    <property type="entry name" value="SBP_5_dom"/>
</dbReference>
<dbReference type="Pfam" id="PF00496">
    <property type="entry name" value="SBP_bac_5"/>
    <property type="match status" value="1"/>
</dbReference>
<comment type="caution">
    <text evidence="3">The sequence shown here is derived from an EMBL/GenBank/DDBJ whole genome shotgun (WGS) entry which is preliminary data.</text>
</comment>
<dbReference type="Proteomes" id="UP000305546">
    <property type="component" value="Unassembled WGS sequence"/>
</dbReference>